<feature type="transmembrane region" description="Helical" evidence="1">
    <location>
        <begin position="275"/>
        <end position="291"/>
    </location>
</feature>
<evidence type="ECO:0000256" key="1">
    <source>
        <dbReference type="SAM" id="Phobius"/>
    </source>
</evidence>
<sequence length="339" mass="36082">MTTQKSTFDDVLIVIPCLNEARHLPGLLTVLGREAPAALIVVADGGSTDGSLDIVRDFAARGARVQLMENPRRIQSAGVNLAARRFGAGRSWMIRVDAHCGYGPGFLTGLLAAADRTGATSVVVPMATEGETCFQKACAAAQNSVLGTGGSAHRRLGDGQFVDHGHHALFRLEAFLAAGGYDETFSHNEDAELDARLVQAGARIWLEPAAAIVYYPRRTPGALFRQYIKYGEGRAKTIQRHRPKLKVRQMLPLVVAPAVLVALAGFAWPPLALPALMWAALCLGFGVLLGVRQRSPCAALAGVAAMIMHFAWSAGFLRQMLLGRRPGATPVALSTEPAG</sequence>
<dbReference type="OrthoDB" id="8416156at2"/>
<reference evidence="3" key="1">
    <citation type="submission" date="2008-01" db="EMBL/GenBank/DDBJ databases">
        <title>Complete sequence of chromosome of Caulobacter sp. K31.</title>
        <authorList>
            <consortium name="US DOE Joint Genome Institute"/>
            <person name="Copeland A."/>
            <person name="Lucas S."/>
            <person name="Lapidus A."/>
            <person name="Barry K."/>
            <person name="Glavina del Rio T."/>
            <person name="Dalin E."/>
            <person name="Tice H."/>
            <person name="Pitluck S."/>
            <person name="Bruce D."/>
            <person name="Goodwin L."/>
            <person name="Thompson L.S."/>
            <person name="Brettin T."/>
            <person name="Detter J.C."/>
            <person name="Han C."/>
            <person name="Schmutz J."/>
            <person name="Larimer F."/>
            <person name="Land M."/>
            <person name="Hauser L."/>
            <person name="Kyrpides N."/>
            <person name="Kim E."/>
            <person name="Stephens C."/>
            <person name="Richardson P."/>
        </authorList>
    </citation>
    <scope>NUCLEOTIDE SEQUENCE [LARGE SCALE GENOMIC DNA]</scope>
    <source>
        <strain evidence="3">K31</strain>
    </source>
</reference>
<keyword evidence="1" id="KW-0472">Membrane</keyword>
<dbReference type="PANTHER" id="PTHR43179:SF7">
    <property type="entry name" value="RHAMNOSYLTRANSFERASE WBBL"/>
    <property type="match status" value="1"/>
</dbReference>
<dbReference type="STRING" id="366602.Caul_4805"/>
<proteinExistence type="predicted"/>
<evidence type="ECO:0000313" key="3">
    <source>
        <dbReference type="EMBL" id="ABZ73925.1"/>
    </source>
</evidence>
<accession>B0T441</accession>
<evidence type="ECO:0000259" key="2">
    <source>
        <dbReference type="Pfam" id="PF00535"/>
    </source>
</evidence>
<dbReference type="CDD" id="cd02525">
    <property type="entry name" value="Succinoglycan_BP_ExoA"/>
    <property type="match status" value="1"/>
</dbReference>
<feature type="domain" description="Glycosyltransferase 2-like" evidence="2">
    <location>
        <begin position="13"/>
        <end position="175"/>
    </location>
</feature>
<gene>
    <name evidence="3" type="ordered locus">Caul_4805</name>
</gene>
<dbReference type="eggNOG" id="COG1215">
    <property type="taxonomic scope" value="Bacteria"/>
</dbReference>
<dbReference type="EMBL" id="CP000927">
    <property type="protein sequence ID" value="ABZ73925.1"/>
    <property type="molecule type" value="Genomic_DNA"/>
</dbReference>
<keyword evidence="1" id="KW-0812">Transmembrane</keyword>
<dbReference type="AlphaFoldDB" id="B0T441"/>
<dbReference type="GO" id="GO:0016740">
    <property type="term" value="F:transferase activity"/>
    <property type="evidence" value="ECO:0007669"/>
    <property type="project" value="UniProtKB-KW"/>
</dbReference>
<dbReference type="KEGG" id="cak:Caul_4805"/>
<keyword evidence="1" id="KW-1133">Transmembrane helix</keyword>
<feature type="transmembrane region" description="Helical" evidence="1">
    <location>
        <begin position="250"/>
        <end position="269"/>
    </location>
</feature>
<dbReference type="SUPFAM" id="SSF53448">
    <property type="entry name" value="Nucleotide-diphospho-sugar transferases"/>
    <property type="match status" value="1"/>
</dbReference>
<dbReference type="Gene3D" id="3.90.550.10">
    <property type="entry name" value="Spore Coat Polysaccharide Biosynthesis Protein SpsA, Chain A"/>
    <property type="match status" value="1"/>
</dbReference>
<dbReference type="HOGENOM" id="CLU_025996_19_0_5"/>
<dbReference type="CAZy" id="GT2">
    <property type="family name" value="Glycosyltransferase Family 2"/>
</dbReference>
<keyword evidence="3" id="KW-0808">Transferase</keyword>
<protein>
    <submittedName>
        <fullName evidence="3">Glycosyl transferase family 2</fullName>
    </submittedName>
</protein>
<dbReference type="Pfam" id="PF00535">
    <property type="entry name" value="Glycos_transf_2"/>
    <property type="match status" value="1"/>
</dbReference>
<organism evidence="3">
    <name type="scientific">Caulobacter sp. (strain K31)</name>
    <dbReference type="NCBI Taxonomy" id="366602"/>
    <lineage>
        <taxon>Bacteria</taxon>
        <taxon>Pseudomonadati</taxon>
        <taxon>Pseudomonadota</taxon>
        <taxon>Alphaproteobacteria</taxon>
        <taxon>Caulobacterales</taxon>
        <taxon>Caulobacteraceae</taxon>
        <taxon>Caulobacter</taxon>
    </lineage>
</organism>
<dbReference type="InterPro" id="IPR029044">
    <property type="entry name" value="Nucleotide-diphossugar_trans"/>
</dbReference>
<dbReference type="PANTHER" id="PTHR43179">
    <property type="entry name" value="RHAMNOSYLTRANSFERASE WBBL"/>
    <property type="match status" value="1"/>
</dbReference>
<dbReference type="InterPro" id="IPR001173">
    <property type="entry name" value="Glyco_trans_2-like"/>
</dbReference>
<feature type="transmembrane region" description="Helical" evidence="1">
    <location>
        <begin position="298"/>
        <end position="317"/>
    </location>
</feature>
<name>B0T441_CAUSK</name>